<evidence type="ECO:0000313" key="1">
    <source>
        <dbReference type="EMBL" id="CCC41498.1"/>
    </source>
</evidence>
<dbReference type="SUPFAM" id="SSF54285">
    <property type="entry name" value="MoaD/ThiS"/>
    <property type="match status" value="1"/>
</dbReference>
<dbReference type="AlphaFoldDB" id="G0LN28"/>
<dbReference type="KEGG" id="hwc:Hqrw_3761"/>
<dbReference type="Pfam" id="PF02597">
    <property type="entry name" value="ThiS"/>
    <property type="match status" value="1"/>
</dbReference>
<dbReference type="RefSeq" id="WP_014556859.1">
    <property type="nucleotide sequence ID" value="NC_017459.1"/>
</dbReference>
<dbReference type="InterPro" id="IPR054834">
    <property type="entry name" value="SAMP1_3"/>
</dbReference>
<dbReference type="NCBIfam" id="TIGR01687">
    <property type="entry name" value="moaD_arch"/>
    <property type="match status" value="1"/>
</dbReference>
<reference evidence="1 2" key="1">
    <citation type="journal article" date="2011" name="PLoS ONE">
        <title>Haloquadratum walsbyi: limited diversity in a global pond.</title>
        <authorList>
            <person name="Dyall-Smith M."/>
            <person name="Pfeiffer F."/>
            <person name="Klee K."/>
            <person name="Palm P."/>
            <person name="Gross K."/>
            <person name="Schuster S.C."/>
            <person name="Rampp M."/>
            <person name="Oesterhelt D."/>
        </authorList>
    </citation>
    <scope>NUCLEOTIDE SEQUENCE [LARGE SCALE GENOMIC DNA]</scope>
    <source>
        <strain evidence="2">DSM 16854 / JCM 12705 / C23</strain>
    </source>
</reference>
<dbReference type="InterPro" id="IPR003749">
    <property type="entry name" value="ThiS/MoaD-like"/>
</dbReference>
<gene>
    <name evidence="1" type="primary">samp1</name>
    <name evidence="1" type="synonym">moaD</name>
    <name evidence="1" type="ordered locus">Hqrw_3761</name>
</gene>
<sequence>MPTTEPNSESNEFNTVEDDADRKTISITWRLFADVAEIAGTREKSIDIHTNATIEDAIDELLNDRPALANRVLLDAGMKTETELATEINLLRNGSDANRDDQLTDGDELALFPPVTGG</sequence>
<dbReference type="InterPro" id="IPR016155">
    <property type="entry name" value="Mopterin_synth/thiamin_S_b"/>
</dbReference>
<dbReference type="EMBL" id="FR746099">
    <property type="protein sequence ID" value="CCC41498.1"/>
    <property type="molecule type" value="Genomic_DNA"/>
</dbReference>
<dbReference type="InterPro" id="IPR010038">
    <property type="entry name" value="MoaD_arc-typ"/>
</dbReference>
<proteinExistence type="predicted"/>
<organism evidence="1 2">
    <name type="scientific">Haloquadratum walsbyi (strain DSM 16854 / JCM 12705 / C23)</name>
    <dbReference type="NCBI Taxonomy" id="768065"/>
    <lineage>
        <taxon>Archaea</taxon>
        <taxon>Methanobacteriati</taxon>
        <taxon>Methanobacteriota</taxon>
        <taxon>Stenosarchaea group</taxon>
        <taxon>Halobacteria</taxon>
        <taxon>Halobacteriales</taxon>
        <taxon>Haloferacaceae</taxon>
        <taxon>Haloquadratum</taxon>
    </lineage>
</organism>
<name>G0LN28_HALWC</name>
<dbReference type="Gene3D" id="3.10.20.30">
    <property type="match status" value="1"/>
</dbReference>
<protein>
    <submittedName>
        <fullName evidence="1">Ubiquitin-like modifier protein SAMP1</fullName>
    </submittedName>
</protein>
<dbReference type="GeneID" id="12448613"/>
<accession>G0LN28</accession>
<evidence type="ECO:0000313" key="2">
    <source>
        <dbReference type="Proteomes" id="UP000007954"/>
    </source>
</evidence>
<dbReference type="InterPro" id="IPR012675">
    <property type="entry name" value="Beta-grasp_dom_sf"/>
</dbReference>
<dbReference type="NCBIfam" id="NF041918">
    <property type="entry name" value="SAMP1"/>
    <property type="match status" value="1"/>
</dbReference>
<dbReference type="Proteomes" id="UP000007954">
    <property type="component" value="Chromosome"/>
</dbReference>
<dbReference type="HOGENOM" id="CLU_114601_1_2_2"/>